<accession>A0A165D9D4</accession>
<protein>
    <submittedName>
        <fullName evidence="1">Uncharacterized protein</fullName>
    </submittedName>
</protein>
<dbReference type="RefSeq" id="XP_040762115.1">
    <property type="nucleotide sequence ID" value="XM_040912879.1"/>
</dbReference>
<name>A0A165D9D4_9APHY</name>
<dbReference type="InParanoid" id="A0A165D9D4"/>
<organism evidence="1 2">
    <name type="scientific">Laetiporus sulphureus 93-53</name>
    <dbReference type="NCBI Taxonomy" id="1314785"/>
    <lineage>
        <taxon>Eukaryota</taxon>
        <taxon>Fungi</taxon>
        <taxon>Dikarya</taxon>
        <taxon>Basidiomycota</taxon>
        <taxon>Agaricomycotina</taxon>
        <taxon>Agaricomycetes</taxon>
        <taxon>Polyporales</taxon>
        <taxon>Laetiporus</taxon>
    </lineage>
</organism>
<evidence type="ECO:0000313" key="1">
    <source>
        <dbReference type="EMBL" id="KZT04375.1"/>
    </source>
</evidence>
<dbReference type="EMBL" id="KV427637">
    <property type="protein sequence ID" value="KZT04375.1"/>
    <property type="molecule type" value="Genomic_DNA"/>
</dbReference>
<keyword evidence="2" id="KW-1185">Reference proteome</keyword>
<sequence>MADGRIFGLANVVRRIEHPSCDLCGRPHGKYRLWCEFFTALVRREPWWQGWTPNDAADDGKTPQNDWVEIACCSEEDMQRCLSSSYRKKHGSSTPFGFCVLAGGAVEE</sequence>
<reference evidence="1 2" key="1">
    <citation type="journal article" date="2016" name="Mol. Biol. Evol.">
        <title>Comparative Genomics of Early-Diverging Mushroom-Forming Fungi Provides Insights into the Origins of Lignocellulose Decay Capabilities.</title>
        <authorList>
            <person name="Nagy L.G."/>
            <person name="Riley R."/>
            <person name="Tritt A."/>
            <person name="Adam C."/>
            <person name="Daum C."/>
            <person name="Floudas D."/>
            <person name="Sun H."/>
            <person name="Yadav J.S."/>
            <person name="Pangilinan J."/>
            <person name="Larsson K.H."/>
            <person name="Matsuura K."/>
            <person name="Barry K."/>
            <person name="Labutti K."/>
            <person name="Kuo R."/>
            <person name="Ohm R.A."/>
            <person name="Bhattacharya S.S."/>
            <person name="Shirouzu T."/>
            <person name="Yoshinaga Y."/>
            <person name="Martin F.M."/>
            <person name="Grigoriev I.V."/>
            <person name="Hibbett D.S."/>
        </authorList>
    </citation>
    <scope>NUCLEOTIDE SEQUENCE [LARGE SCALE GENOMIC DNA]</scope>
    <source>
        <strain evidence="1 2">93-53</strain>
    </source>
</reference>
<proteinExistence type="predicted"/>
<evidence type="ECO:0000313" key="2">
    <source>
        <dbReference type="Proteomes" id="UP000076871"/>
    </source>
</evidence>
<dbReference type="GeneID" id="63829907"/>
<gene>
    <name evidence="1" type="ORF">LAESUDRAFT_761208</name>
</gene>
<dbReference type="AlphaFoldDB" id="A0A165D9D4"/>
<dbReference type="Proteomes" id="UP000076871">
    <property type="component" value="Unassembled WGS sequence"/>
</dbReference>